<keyword evidence="2" id="KW-1185">Reference proteome</keyword>
<dbReference type="Proteomes" id="UP000808914">
    <property type="component" value="Unassembled WGS sequence"/>
</dbReference>
<evidence type="ECO:0000313" key="2">
    <source>
        <dbReference type="Proteomes" id="UP000808914"/>
    </source>
</evidence>
<gene>
    <name evidence="1" type="ORF">JOD45_002719</name>
</gene>
<evidence type="ECO:0000313" key="1">
    <source>
        <dbReference type="EMBL" id="MBM7646489.1"/>
    </source>
</evidence>
<feature type="non-terminal residue" evidence="1">
    <location>
        <position position="34"/>
    </location>
</feature>
<dbReference type="EMBL" id="JAFBER010000022">
    <property type="protein sequence ID" value="MBM7646489.1"/>
    <property type="molecule type" value="Genomic_DNA"/>
</dbReference>
<sequence length="34" mass="4158">MKINMVPVVRTLEKECFIYRYFLIYLNFNIDTGI</sequence>
<name>A0ABS2Q468_9BACL</name>
<organism evidence="1 2">
    <name type="scientific">Scopulibacillus daqui</name>
    <dbReference type="NCBI Taxonomy" id="1469162"/>
    <lineage>
        <taxon>Bacteria</taxon>
        <taxon>Bacillati</taxon>
        <taxon>Bacillota</taxon>
        <taxon>Bacilli</taxon>
        <taxon>Bacillales</taxon>
        <taxon>Sporolactobacillaceae</taxon>
        <taxon>Scopulibacillus</taxon>
    </lineage>
</organism>
<comment type="caution">
    <text evidence="1">The sequence shown here is derived from an EMBL/GenBank/DDBJ whole genome shotgun (WGS) entry which is preliminary data.</text>
</comment>
<reference evidence="1 2" key="1">
    <citation type="submission" date="2021-01" db="EMBL/GenBank/DDBJ databases">
        <title>Genomic Encyclopedia of Type Strains, Phase IV (KMG-IV): sequencing the most valuable type-strain genomes for metagenomic binning, comparative biology and taxonomic classification.</title>
        <authorList>
            <person name="Goeker M."/>
        </authorList>
    </citation>
    <scope>NUCLEOTIDE SEQUENCE [LARGE SCALE GENOMIC DNA]</scope>
    <source>
        <strain evidence="1 2">DSM 28236</strain>
    </source>
</reference>
<accession>A0ABS2Q468</accession>
<protein>
    <submittedName>
        <fullName evidence="1">Uncharacterized protein</fullName>
    </submittedName>
</protein>
<proteinExistence type="predicted"/>